<evidence type="ECO:0000256" key="3">
    <source>
        <dbReference type="ARBA" id="ARBA00022729"/>
    </source>
</evidence>
<accession>A0A5S3QG99</accession>
<evidence type="ECO:0000256" key="5">
    <source>
        <dbReference type="ARBA" id="ARBA00023139"/>
    </source>
</evidence>
<keyword evidence="5" id="KW-0564">Palmitate</keyword>
<feature type="chain" id="PRO_5039511127" evidence="8">
    <location>
        <begin position="21"/>
        <end position="280"/>
    </location>
</feature>
<organism evidence="9 10">
    <name type="scientific">Lentibacillus cibarius</name>
    <dbReference type="NCBI Taxonomy" id="2583219"/>
    <lineage>
        <taxon>Bacteria</taxon>
        <taxon>Bacillati</taxon>
        <taxon>Bacillota</taxon>
        <taxon>Bacilli</taxon>
        <taxon>Bacillales</taxon>
        <taxon>Bacillaceae</taxon>
        <taxon>Lentibacillus</taxon>
    </lineage>
</organism>
<feature type="signal peptide" evidence="8">
    <location>
        <begin position="1"/>
        <end position="20"/>
    </location>
</feature>
<dbReference type="PANTHER" id="PTHR30429">
    <property type="entry name" value="D-METHIONINE-BINDING LIPOPROTEIN METQ"/>
    <property type="match status" value="1"/>
</dbReference>
<proteinExistence type="inferred from homology"/>
<keyword evidence="6" id="KW-0449">Lipoprotein</keyword>
<comment type="similarity">
    <text evidence="2">Belongs to the NlpA lipoprotein family.</text>
</comment>
<evidence type="ECO:0000256" key="2">
    <source>
        <dbReference type="ARBA" id="ARBA00008973"/>
    </source>
</evidence>
<dbReference type="PROSITE" id="PS51257">
    <property type="entry name" value="PROKAR_LIPOPROTEIN"/>
    <property type="match status" value="1"/>
</dbReference>
<dbReference type="GO" id="GO:0016020">
    <property type="term" value="C:membrane"/>
    <property type="evidence" value="ECO:0007669"/>
    <property type="project" value="UniProtKB-SubCell"/>
</dbReference>
<dbReference type="Gene3D" id="3.40.190.10">
    <property type="entry name" value="Periplasmic binding protein-like II"/>
    <property type="match status" value="2"/>
</dbReference>
<evidence type="ECO:0000313" key="9">
    <source>
        <dbReference type="EMBL" id="TMN20922.1"/>
    </source>
</evidence>
<dbReference type="Proteomes" id="UP000306980">
    <property type="component" value="Unassembled WGS sequence"/>
</dbReference>
<comment type="caution">
    <text evidence="9">The sequence shown here is derived from an EMBL/GenBank/DDBJ whole genome shotgun (WGS) entry which is preliminary data.</text>
</comment>
<dbReference type="RefSeq" id="WP_138600684.1">
    <property type="nucleotide sequence ID" value="NZ_VCIA01000001.1"/>
</dbReference>
<dbReference type="PANTHER" id="PTHR30429:SF0">
    <property type="entry name" value="METHIONINE-BINDING LIPOPROTEIN METQ"/>
    <property type="match status" value="1"/>
</dbReference>
<evidence type="ECO:0000256" key="8">
    <source>
        <dbReference type="SAM" id="SignalP"/>
    </source>
</evidence>
<name>A0A5S3QG99_9BACI</name>
<evidence type="ECO:0000256" key="1">
    <source>
        <dbReference type="ARBA" id="ARBA00004635"/>
    </source>
</evidence>
<feature type="compositionally biased region" description="Basic and acidic residues" evidence="7">
    <location>
        <begin position="26"/>
        <end position="42"/>
    </location>
</feature>
<feature type="region of interest" description="Disordered" evidence="7">
    <location>
        <begin position="23"/>
        <end position="42"/>
    </location>
</feature>
<protein>
    <submittedName>
        <fullName evidence="9">ABC transporter substrate-binding protein</fullName>
    </submittedName>
</protein>
<keyword evidence="3 8" id="KW-0732">Signal</keyword>
<evidence type="ECO:0000313" key="10">
    <source>
        <dbReference type="Proteomes" id="UP000306980"/>
    </source>
</evidence>
<dbReference type="InterPro" id="IPR004872">
    <property type="entry name" value="Lipoprotein_NlpA"/>
</dbReference>
<dbReference type="OrthoDB" id="9812878at2"/>
<dbReference type="SUPFAM" id="SSF53850">
    <property type="entry name" value="Periplasmic binding protein-like II"/>
    <property type="match status" value="1"/>
</dbReference>
<dbReference type="Pfam" id="PF03180">
    <property type="entry name" value="Lipoprotein_9"/>
    <property type="match status" value="1"/>
</dbReference>
<reference evidence="9 10" key="1">
    <citation type="submission" date="2019-05" db="EMBL/GenBank/DDBJ databases">
        <title>Genomic analysis of Lentibacillus sp. NKC220-2.</title>
        <authorList>
            <person name="Oh Y.J."/>
        </authorList>
    </citation>
    <scope>NUCLEOTIDE SEQUENCE [LARGE SCALE GENOMIC DNA]</scope>
    <source>
        <strain evidence="9 10">NKC220-2</strain>
    </source>
</reference>
<keyword evidence="4" id="KW-0472">Membrane</keyword>
<evidence type="ECO:0000256" key="4">
    <source>
        <dbReference type="ARBA" id="ARBA00023136"/>
    </source>
</evidence>
<evidence type="ECO:0000256" key="6">
    <source>
        <dbReference type="ARBA" id="ARBA00023288"/>
    </source>
</evidence>
<sequence>MKKWIIIMMVVLISVLVACSGSNNSEKAEKSSDDNNNGEDKEQTVRVAVVESPMLDVVEIAQENLAEDNIEVEIVEMGDYIQPNEALANEEVDANFSQHVPFMNQFNQNSDANLTEVQPIYYANFGLYAQEYASVEEFPDDATIGIANDPSNIDRSLRLLASHNLIELKETDSGQYKLEDIKENSHNYSFEQAGITALTRLYEDFDGVIVNPTHAGNLDLTPADDALITEKEDNKFAITLVAREDNADSELIQQLADAMTSEDVRKFLNSREGEASIPAF</sequence>
<dbReference type="EMBL" id="VCIA01000001">
    <property type="protein sequence ID" value="TMN20922.1"/>
    <property type="molecule type" value="Genomic_DNA"/>
</dbReference>
<comment type="subcellular location">
    <subcellularLocation>
        <location evidence="1">Membrane</location>
        <topology evidence="1">Lipid-anchor</topology>
    </subcellularLocation>
</comment>
<dbReference type="AlphaFoldDB" id="A0A5S3QG99"/>
<gene>
    <name evidence="9" type="ORF">FFL34_01450</name>
</gene>
<evidence type="ECO:0000256" key="7">
    <source>
        <dbReference type="SAM" id="MobiDB-lite"/>
    </source>
</evidence>